<gene>
    <name evidence="6" type="ORF">CPter91_0309</name>
</gene>
<dbReference type="STRING" id="279113.CPter91_0309"/>
<keyword evidence="2" id="KW-0805">Transcription regulation</keyword>
<evidence type="ECO:0000259" key="5">
    <source>
        <dbReference type="PROSITE" id="PS50931"/>
    </source>
</evidence>
<dbReference type="PANTHER" id="PTHR30126:SF88">
    <property type="entry name" value="TRANSCRIPTIONAL REGULATOR-RELATED"/>
    <property type="match status" value="1"/>
</dbReference>
<dbReference type="Gene3D" id="1.10.10.10">
    <property type="entry name" value="Winged helix-like DNA-binding domain superfamily/Winged helix DNA-binding domain"/>
    <property type="match status" value="1"/>
</dbReference>
<dbReference type="InterPro" id="IPR036390">
    <property type="entry name" value="WH_DNA-bd_sf"/>
</dbReference>
<dbReference type="OrthoDB" id="196624at2"/>
<dbReference type="KEGG" id="cpra:CPter91_0309"/>
<dbReference type="GO" id="GO:0003700">
    <property type="term" value="F:DNA-binding transcription factor activity"/>
    <property type="evidence" value="ECO:0007669"/>
    <property type="project" value="InterPro"/>
</dbReference>
<evidence type="ECO:0000256" key="1">
    <source>
        <dbReference type="ARBA" id="ARBA00009437"/>
    </source>
</evidence>
<evidence type="ECO:0000256" key="4">
    <source>
        <dbReference type="ARBA" id="ARBA00023163"/>
    </source>
</evidence>
<dbReference type="SUPFAM" id="SSF53850">
    <property type="entry name" value="Periplasmic binding protein-like II"/>
    <property type="match status" value="1"/>
</dbReference>
<dbReference type="EMBL" id="CP013234">
    <property type="protein sequence ID" value="AMP02708.1"/>
    <property type="molecule type" value="Genomic_DNA"/>
</dbReference>
<evidence type="ECO:0000313" key="7">
    <source>
        <dbReference type="Proteomes" id="UP000074561"/>
    </source>
</evidence>
<dbReference type="AlphaFoldDB" id="A0A127PY35"/>
<dbReference type="Pfam" id="PF03466">
    <property type="entry name" value="LysR_substrate"/>
    <property type="match status" value="1"/>
</dbReference>
<sequence>MKGVTIHQLRCFDAVVEEGGFQAAAEKLHRTHPTISAGVKVLEEQLGICLLDRSGYRVTLTEAGQAFHHRAQLLLREVEGLGGFAANLAAGEESELRVVIGDLCPLPEIVGLLRKFFDGRKTHLHLHFEAISGPWERLFDDGADLIFHHIDQSDARIDFIELSAVRLVPVVAPGFLDFPKSGEVTQRQMRDRVQCIIRDTARHSPQQNYFLIDGSPRCTVDDQFMKKEIILQGMAWGHMPLFMVAQELQDGRLLSIAGKHFPGNSVRLAAARLRNGSHGPVASRLWDYIAEQADSLALEHAP</sequence>
<dbReference type="PROSITE" id="PS50931">
    <property type="entry name" value="HTH_LYSR"/>
    <property type="match status" value="1"/>
</dbReference>
<feature type="domain" description="HTH lysR-type" evidence="5">
    <location>
        <begin position="4"/>
        <end position="61"/>
    </location>
</feature>
<evidence type="ECO:0000256" key="2">
    <source>
        <dbReference type="ARBA" id="ARBA00023015"/>
    </source>
</evidence>
<proteinExistence type="inferred from homology"/>
<dbReference type="FunFam" id="1.10.10.10:FF:000001">
    <property type="entry name" value="LysR family transcriptional regulator"/>
    <property type="match status" value="1"/>
</dbReference>
<dbReference type="InterPro" id="IPR036388">
    <property type="entry name" value="WH-like_DNA-bd_sf"/>
</dbReference>
<dbReference type="InterPro" id="IPR005119">
    <property type="entry name" value="LysR_subst-bd"/>
</dbReference>
<keyword evidence="3" id="KW-0238">DNA-binding</keyword>
<dbReference type="PATRIC" id="fig|279113.9.peg.316"/>
<reference evidence="6 7" key="1">
    <citation type="submission" date="2015-11" db="EMBL/GenBank/DDBJ databases">
        <title>Exploring the genomic traits of fungus-feeding bacterial genus Collimonas.</title>
        <authorList>
            <person name="Song C."/>
            <person name="Schmidt R."/>
            <person name="de Jager V."/>
            <person name="Krzyzanowska D."/>
            <person name="Jongedijk E."/>
            <person name="Cankar K."/>
            <person name="Beekwilder J."/>
            <person name="van Veen A."/>
            <person name="de Boer W."/>
            <person name="van Veen J.A."/>
            <person name="Garbeva P."/>
        </authorList>
    </citation>
    <scope>NUCLEOTIDE SEQUENCE [LARGE SCALE GENOMIC DNA]</scope>
    <source>
        <strain evidence="6 7">Ter91</strain>
    </source>
</reference>
<dbReference type="InterPro" id="IPR000847">
    <property type="entry name" value="LysR_HTH_N"/>
</dbReference>
<dbReference type="RefSeq" id="WP_061936027.1">
    <property type="nucleotide sequence ID" value="NZ_CP013234.1"/>
</dbReference>
<name>A0A127PY35_9BURK</name>
<evidence type="ECO:0000313" key="6">
    <source>
        <dbReference type="EMBL" id="AMP02708.1"/>
    </source>
</evidence>
<dbReference type="GO" id="GO:0000976">
    <property type="term" value="F:transcription cis-regulatory region binding"/>
    <property type="evidence" value="ECO:0007669"/>
    <property type="project" value="TreeGrafter"/>
</dbReference>
<keyword evidence="4" id="KW-0804">Transcription</keyword>
<dbReference type="PANTHER" id="PTHR30126">
    <property type="entry name" value="HTH-TYPE TRANSCRIPTIONAL REGULATOR"/>
    <property type="match status" value="1"/>
</dbReference>
<dbReference type="Gene3D" id="3.40.190.290">
    <property type="match status" value="1"/>
</dbReference>
<dbReference type="Proteomes" id="UP000074561">
    <property type="component" value="Chromosome"/>
</dbReference>
<protein>
    <submittedName>
        <fullName evidence="6">Bacterial regulatory helix-turn-helix, lysR family protein</fullName>
    </submittedName>
</protein>
<comment type="similarity">
    <text evidence="1">Belongs to the LysR transcriptional regulatory family.</text>
</comment>
<dbReference type="SUPFAM" id="SSF46785">
    <property type="entry name" value="Winged helix' DNA-binding domain"/>
    <property type="match status" value="1"/>
</dbReference>
<dbReference type="Pfam" id="PF00126">
    <property type="entry name" value="HTH_1"/>
    <property type="match status" value="1"/>
</dbReference>
<accession>A0A127PY35</accession>
<organism evidence="6 7">
    <name type="scientific">Collimonas pratensis</name>
    <dbReference type="NCBI Taxonomy" id="279113"/>
    <lineage>
        <taxon>Bacteria</taxon>
        <taxon>Pseudomonadati</taxon>
        <taxon>Pseudomonadota</taxon>
        <taxon>Betaproteobacteria</taxon>
        <taxon>Burkholderiales</taxon>
        <taxon>Oxalobacteraceae</taxon>
        <taxon>Collimonas</taxon>
    </lineage>
</organism>
<evidence type="ECO:0000256" key="3">
    <source>
        <dbReference type="ARBA" id="ARBA00023125"/>
    </source>
</evidence>